<dbReference type="STRING" id="454194.PYK22_01660"/>
<evidence type="ECO:0000256" key="2">
    <source>
        <dbReference type="SAM" id="Phobius"/>
    </source>
</evidence>
<feature type="coiled-coil region" evidence="1">
    <location>
        <begin position="31"/>
        <end position="72"/>
    </location>
</feature>
<sequence>MRLTDWQIISLIGLALSALSTLISFALFIMLRRERRARRELSSIASEIEENLAALDRDVKSVSERLAEQERNALKNEWRAHDEESCDALSQAKPSLTERRYRVLKLARRGLDARAIASMLNVPHGEVELIIGLSRVA</sequence>
<accession>A0A0B6WZS6</accession>
<keyword evidence="2" id="KW-1133">Transmembrane helix</keyword>
<keyword evidence="2" id="KW-0812">Transmembrane</keyword>
<proteinExistence type="predicted"/>
<keyword evidence="4" id="KW-1185">Reference proteome</keyword>
<dbReference type="GO" id="GO:0006355">
    <property type="term" value="P:regulation of DNA-templated transcription"/>
    <property type="evidence" value="ECO:0007669"/>
    <property type="project" value="InterPro"/>
</dbReference>
<dbReference type="AlphaFoldDB" id="A0A0B6WZS6"/>
<dbReference type="InterPro" id="IPR036388">
    <property type="entry name" value="WH-like_DNA-bd_sf"/>
</dbReference>
<dbReference type="Proteomes" id="UP000031518">
    <property type="component" value="Unassembled WGS sequence"/>
</dbReference>
<gene>
    <name evidence="3" type="ORF">PYK22_01660</name>
</gene>
<protein>
    <recommendedName>
        <fullName evidence="5">DUF2802 domain-containing protein</fullName>
    </recommendedName>
</protein>
<dbReference type="SUPFAM" id="SSF46894">
    <property type="entry name" value="C-terminal effector domain of the bipartite response regulators"/>
    <property type="match status" value="1"/>
</dbReference>
<dbReference type="Pfam" id="PF19610">
    <property type="entry name" value="DUF6115"/>
    <property type="match status" value="1"/>
</dbReference>
<reference evidence="3 4" key="2">
    <citation type="submission" date="2015-01" db="EMBL/GenBank/DDBJ databases">
        <title>Complete genome sequence of Pyrinomonas methylaliphatogenes type strain K22T.</title>
        <authorList>
            <person name="Lee K.C.Y."/>
            <person name="Power J.F."/>
            <person name="Dunfield P.F."/>
            <person name="Morgan X.C."/>
            <person name="Huttenhower C."/>
            <person name="Stott M.B."/>
        </authorList>
    </citation>
    <scope>NUCLEOTIDE SEQUENCE [LARGE SCALE GENOMIC DNA]</scope>
    <source>
        <strain evidence="3 4">K22</strain>
    </source>
</reference>
<name>A0A0B6WZS6_9BACT</name>
<dbReference type="RefSeq" id="WP_041976032.1">
    <property type="nucleotide sequence ID" value="NZ_CBXV010000005.1"/>
</dbReference>
<dbReference type="GO" id="GO:0003677">
    <property type="term" value="F:DNA binding"/>
    <property type="evidence" value="ECO:0007669"/>
    <property type="project" value="InterPro"/>
</dbReference>
<organism evidence="3 4">
    <name type="scientific">Pyrinomonas methylaliphatogenes</name>
    <dbReference type="NCBI Taxonomy" id="454194"/>
    <lineage>
        <taxon>Bacteria</taxon>
        <taxon>Pseudomonadati</taxon>
        <taxon>Acidobacteriota</taxon>
        <taxon>Blastocatellia</taxon>
        <taxon>Blastocatellales</taxon>
        <taxon>Pyrinomonadaceae</taxon>
        <taxon>Pyrinomonas</taxon>
    </lineage>
</organism>
<dbReference type="EMBL" id="CBXV010000005">
    <property type="protein sequence ID" value="CDM65655.1"/>
    <property type="molecule type" value="Genomic_DNA"/>
</dbReference>
<evidence type="ECO:0008006" key="5">
    <source>
        <dbReference type="Google" id="ProtNLM"/>
    </source>
</evidence>
<keyword evidence="1" id="KW-0175">Coiled coil</keyword>
<evidence type="ECO:0000313" key="3">
    <source>
        <dbReference type="EMBL" id="CDM65655.1"/>
    </source>
</evidence>
<dbReference type="InterPro" id="IPR046118">
    <property type="entry name" value="DUF6115"/>
</dbReference>
<evidence type="ECO:0000256" key="1">
    <source>
        <dbReference type="SAM" id="Coils"/>
    </source>
</evidence>
<dbReference type="Gene3D" id="1.10.10.10">
    <property type="entry name" value="Winged helix-like DNA-binding domain superfamily/Winged helix DNA-binding domain"/>
    <property type="match status" value="1"/>
</dbReference>
<reference evidence="3 4" key="1">
    <citation type="submission" date="2013-12" db="EMBL/GenBank/DDBJ databases">
        <authorList>
            <person name="Stott M."/>
        </authorList>
    </citation>
    <scope>NUCLEOTIDE SEQUENCE [LARGE SCALE GENOMIC DNA]</scope>
    <source>
        <strain evidence="3 4">K22</strain>
    </source>
</reference>
<keyword evidence="2" id="KW-0472">Membrane</keyword>
<dbReference type="InterPro" id="IPR016032">
    <property type="entry name" value="Sig_transdc_resp-reg_C-effctor"/>
</dbReference>
<evidence type="ECO:0000313" key="4">
    <source>
        <dbReference type="Proteomes" id="UP000031518"/>
    </source>
</evidence>
<feature type="transmembrane region" description="Helical" evidence="2">
    <location>
        <begin position="6"/>
        <end position="31"/>
    </location>
</feature>